<reference evidence="3" key="1">
    <citation type="submission" date="2012-03" db="EMBL/GenBank/DDBJ databases">
        <title>Complete sequence of chromosome of Deinococcus peraridilitoris DSM 19664.</title>
        <authorList>
            <person name="Lucas S."/>
            <person name="Copeland A."/>
            <person name="Lapidus A."/>
            <person name="Glavina del Rio T."/>
            <person name="Dalin E."/>
            <person name="Tice H."/>
            <person name="Bruce D."/>
            <person name="Goodwin L."/>
            <person name="Pitluck S."/>
            <person name="Peters L."/>
            <person name="Mikhailova N."/>
            <person name="Lu M."/>
            <person name="Kyrpides N."/>
            <person name="Mavromatis K."/>
            <person name="Ivanova N."/>
            <person name="Brettin T."/>
            <person name="Detter J.C."/>
            <person name="Han C."/>
            <person name="Larimer F."/>
            <person name="Land M."/>
            <person name="Hauser L."/>
            <person name="Markowitz V."/>
            <person name="Cheng J.-F."/>
            <person name="Hugenholtz P."/>
            <person name="Woyke T."/>
            <person name="Wu D."/>
            <person name="Pukall R."/>
            <person name="Steenblock K."/>
            <person name="Brambilla E."/>
            <person name="Klenk H.-P."/>
            <person name="Eisen J.A."/>
        </authorList>
    </citation>
    <scope>NUCLEOTIDE SEQUENCE [LARGE SCALE GENOMIC DNA]</scope>
    <source>
        <strain evidence="3">DSM 19664 / LMG 22246 / CIP 109416 / KR-200</strain>
    </source>
</reference>
<evidence type="ECO:0000313" key="2">
    <source>
        <dbReference type="EMBL" id="AFZ68246.1"/>
    </source>
</evidence>
<name>L0A331_DEIPD</name>
<keyword evidence="3" id="KW-1185">Reference proteome</keyword>
<dbReference type="STRING" id="937777.Deipe_2782"/>
<dbReference type="eggNOG" id="COG5144">
    <property type="taxonomic scope" value="Bacteria"/>
</dbReference>
<organism evidence="2 3">
    <name type="scientific">Deinococcus peraridilitoris (strain DSM 19664 / LMG 22246 / CIP 109416 / KR-200)</name>
    <dbReference type="NCBI Taxonomy" id="937777"/>
    <lineage>
        <taxon>Bacteria</taxon>
        <taxon>Thermotogati</taxon>
        <taxon>Deinococcota</taxon>
        <taxon>Deinococci</taxon>
        <taxon>Deinococcales</taxon>
        <taxon>Deinococcaceae</taxon>
        <taxon>Deinococcus</taxon>
    </lineage>
</organism>
<dbReference type="InterPro" id="IPR032830">
    <property type="entry name" value="XPB/Ssl2_N"/>
</dbReference>
<dbReference type="PATRIC" id="fig|937777.3.peg.2797"/>
<evidence type="ECO:0000259" key="1">
    <source>
        <dbReference type="Pfam" id="PF13625"/>
    </source>
</evidence>
<dbReference type="EMBL" id="CP003382">
    <property type="protein sequence ID" value="AFZ68246.1"/>
    <property type="molecule type" value="Genomic_DNA"/>
</dbReference>
<dbReference type="HOGENOM" id="CLU_349423_0_0_0"/>
<dbReference type="AlphaFoldDB" id="L0A331"/>
<dbReference type="Pfam" id="PF13625">
    <property type="entry name" value="Helicase_C_3"/>
    <property type="match status" value="1"/>
</dbReference>
<accession>L0A331</accession>
<feature type="domain" description="Helicase XPB/Ssl2 N-terminal" evidence="1">
    <location>
        <begin position="414"/>
        <end position="501"/>
    </location>
</feature>
<dbReference type="KEGG" id="dpd:Deipe_2782"/>
<protein>
    <recommendedName>
        <fullName evidence="1">Helicase XPB/Ssl2 N-terminal domain-containing protein</fullName>
    </recommendedName>
</protein>
<dbReference type="RefSeq" id="WP_015236548.1">
    <property type="nucleotide sequence ID" value="NC_019793.1"/>
</dbReference>
<evidence type="ECO:0000313" key="3">
    <source>
        <dbReference type="Proteomes" id="UP000010467"/>
    </source>
</evidence>
<proteinExistence type="predicted"/>
<gene>
    <name evidence="2" type="ordered locus">Deipe_2782</name>
</gene>
<dbReference type="OrthoDB" id="52373at2"/>
<sequence length="806" mass="87781">MTTSSGERLTLDFALERMPHEQLRAALKRFAPQSRLIRTAEMKQAVRDVVSDPDRLGELMSRLSPCERFLLGELRRAGGAASGWDLILAAAAQGFAPGDDEVTRVYNRTVRDRPGPRYLWPLIRDGLLLPASDVNSWVLESAYAETSAAHDMVYADARLLNALPDEQPGVPEPLRVPTAPIEPGMHSPVILLLELAELYGRLFSAGSLPLTQQGTANRTAVRRLLKGTPLHEDDFELLVMLLALLGLVRTSSSAITPDPRAWAAWNELSMSQKRRALTEAYLAMPGDAESGAGHLTSAPAARRALLQGLALLPGTTERETFLAAMYDRLGRLVNFDRWTVYGLAARTGKPLPDVPMPDWFRLALAPNGPFVRLGLARVRDDGKKAFVAPGPMLSTLRGQEEGSIAGPVWLAQPNFELLVYLDHLSPPALRTLGAAEAVRFDAQTALYRLTRDSVYRALEAGQDVQELLDDLERFSAVPLGAALRATLLDWAARRERLSVTLSATLVEYPTSAERDAALQRGSAGRARALGERFMLLAPGARGPKGAVRVSYDEAPARSLRFFADGRFQVLDADLALRALLATISVTGKDGKRAFVPARLAGTGPGLLETLERRAQNAIPRGARAMLSLWTGASAPPALAEVSVLQHSDAAALAEHPQVRPLVEGALGANLLLVKAGRQADLRAALQAMEVTVSAELQLGAEQATQTLTAAGGELQHGLDTRRTRVLIESAIERGKLLSLVYREERLDSWSYTRTMGRQHKAVVRPLRVYRLGSTPYVEVEDPDDGERDEIRIGYILGIGELAPNRR</sequence>
<dbReference type="Proteomes" id="UP000010467">
    <property type="component" value="Chromosome"/>
</dbReference>